<proteinExistence type="predicted"/>
<accession>A0ACB6QUG1</accession>
<evidence type="ECO:0000313" key="2">
    <source>
        <dbReference type="Proteomes" id="UP000799755"/>
    </source>
</evidence>
<comment type="caution">
    <text evidence="1">The sequence shown here is derived from an EMBL/GenBank/DDBJ whole genome shotgun (WGS) entry which is preliminary data.</text>
</comment>
<dbReference type="Proteomes" id="UP000799755">
    <property type="component" value="Unassembled WGS sequence"/>
</dbReference>
<protein>
    <submittedName>
        <fullName evidence="1">Uncharacterized protein</fullName>
    </submittedName>
</protein>
<reference evidence="1" key="1">
    <citation type="journal article" date="2020" name="Stud. Mycol.">
        <title>101 Dothideomycetes genomes: a test case for predicting lifestyles and emergence of pathogens.</title>
        <authorList>
            <person name="Haridas S."/>
            <person name="Albert R."/>
            <person name="Binder M."/>
            <person name="Bloem J."/>
            <person name="Labutti K."/>
            <person name="Salamov A."/>
            <person name="Andreopoulos B."/>
            <person name="Baker S."/>
            <person name="Barry K."/>
            <person name="Bills G."/>
            <person name="Bluhm B."/>
            <person name="Cannon C."/>
            <person name="Castanera R."/>
            <person name="Culley D."/>
            <person name="Daum C."/>
            <person name="Ezra D."/>
            <person name="Gonzalez J."/>
            <person name="Henrissat B."/>
            <person name="Kuo A."/>
            <person name="Liang C."/>
            <person name="Lipzen A."/>
            <person name="Lutzoni F."/>
            <person name="Magnuson J."/>
            <person name="Mondo S."/>
            <person name="Nolan M."/>
            <person name="Ohm R."/>
            <person name="Pangilinan J."/>
            <person name="Park H.-J."/>
            <person name="Ramirez L."/>
            <person name="Alfaro M."/>
            <person name="Sun H."/>
            <person name="Tritt A."/>
            <person name="Yoshinaga Y."/>
            <person name="Zwiers L.-H."/>
            <person name="Turgeon B."/>
            <person name="Goodwin S."/>
            <person name="Spatafora J."/>
            <person name="Crous P."/>
            <person name="Grigoriev I."/>
        </authorList>
    </citation>
    <scope>NUCLEOTIDE SEQUENCE</scope>
    <source>
        <strain evidence="1">ATCC 200398</strain>
    </source>
</reference>
<keyword evidence="2" id="KW-1185">Reference proteome</keyword>
<gene>
    <name evidence="1" type="ORF">BDR25DRAFT_303687</name>
</gene>
<name>A0ACB6QUG1_9PLEO</name>
<sequence length="447" mass="50751">MAEKVCVICGDEDTEYAPFQQSPCEHHWICGSCLEETFQLALRDEKHYPPQCCNNQSAVFMIDDYIDVLPFDLFWNYKLKEQGEYSVQSRFRVYCANTQCTEFLRPATYKTESITYAICDTCKAITCITCKFLIDDDIAKHKCEIPEAERQFQITVKENGWKECYSCGKWVELAEACNHMICTCGSSFCYVCGKPWEGQHECPQYGQAKYDDEGYNQDGFHKDTGLNRNGRTRREQMIQDGAGSDDGDEFDSDDDGELDPDTRALLAALNDEDRDIAIQMARFQQMENDESAGLEVDEGDHQEGSEDEDEEESEEDEDDEDDLEPFPVPESESGSSVNSTMTVYPDYVPSPNLSGLFDDFEDGSNNFMGGYQNGDNGTNVMEGIYETALYTGTMPGAFPLSDNEQAYDAHHIAADSEMSDNEPEDPYRDYSNLRMYHPRNAYDGEDL</sequence>
<organism evidence="1 2">
    <name type="scientific">Lindgomyces ingoldianus</name>
    <dbReference type="NCBI Taxonomy" id="673940"/>
    <lineage>
        <taxon>Eukaryota</taxon>
        <taxon>Fungi</taxon>
        <taxon>Dikarya</taxon>
        <taxon>Ascomycota</taxon>
        <taxon>Pezizomycotina</taxon>
        <taxon>Dothideomycetes</taxon>
        <taxon>Pleosporomycetidae</taxon>
        <taxon>Pleosporales</taxon>
        <taxon>Lindgomycetaceae</taxon>
        <taxon>Lindgomyces</taxon>
    </lineage>
</organism>
<dbReference type="EMBL" id="MU003507">
    <property type="protein sequence ID" value="KAF2470638.1"/>
    <property type="molecule type" value="Genomic_DNA"/>
</dbReference>
<evidence type="ECO:0000313" key="1">
    <source>
        <dbReference type="EMBL" id="KAF2470638.1"/>
    </source>
</evidence>